<evidence type="ECO:0000313" key="4">
    <source>
        <dbReference type="Proteomes" id="UP000182800"/>
    </source>
</evidence>
<dbReference type="Proteomes" id="UP000182800">
    <property type="component" value="Unassembled WGS sequence"/>
</dbReference>
<sequence>MIPIRVDGPAVEPVSLADARTHLRLDDTHEDDLVTALIEAGRLLLESATRLIFINQSWRLILEETPRSLRLHLPLAPIIAITEIRAIDAQGAASMVDPQEYRLRAGAQPPTLILEDGFPRPPGGIEIDLEAGFGPAPENVPAPLRQALRMLVARWFEERGDGAGEPETGVLPPDVALMIAPYRHLRLS</sequence>
<proteinExistence type="predicted"/>
<dbReference type="Gene3D" id="1.10.3230.30">
    <property type="entry name" value="Phage gp6-like head-tail connector protein"/>
    <property type="match status" value="1"/>
</dbReference>
<dbReference type="Proteomes" id="UP000050497">
    <property type="component" value="Unassembled WGS sequence"/>
</dbReference>
<dbReference type="InterPro" id="IPR011738">
    <property type="entry name" value="Phage_CHP"/>
</dbReference>
<reference evidence="2 4" key="2">
    <citation type="submission" date="2016-08" db="EMBL/GenBank/DDBJ databases">
        <authorList>
            <person name="Varghese N."/>
            <person name="Submissions Spin"/>
        </authorList>
    </citation>
    <scope>NUCLEOTIDE SEQUENCE [LARGE SCALE GENOMIC DNA]</scope>
    <source>
        <strain evidence="2 4">HL-109</strain>
    </source>
</reference>
<dbReference type="RefSeq" id="WP_074444469.1">
    <property type="nucleotide sequence ID" value="NZ_FMBM01000002.1"/>
</dbReference>
<keyword evidence="4" id="KW-1185">Reference proteome</keyword>
<evidence type="ECO:0000313" key="3">
    <source>
        <dbReference type="Proteomes" id="UP000050497"/>
    </source>
</evidence>
<dbReference type="EMBL" id="LJSX01000019">
    <property type="protein sequence ID" value="KPQ10021.1"/>
    <property type="molecule type" value="Genomic_DNA"/>
</dbReference>
<name>A0A0P8A432_9HYPH</name>
<evidence type="ECO:0000313" key="2">
    <source>
        <dbReference type="EMBL" id="SCC80489.1"/>
    </source>
</evidence>
<accession>A0A0P8A432</accession>
<dbReference type="CDD" id="cd08054">
    <property type="entry name" value="gp6"/>
    <property type="match status" value="1"/>
</dbReference>
<protein>
    <submittedName>
        <fullName evidence="1">Gene transfer agent DNA packaging protein</fullName>
    </submittedName>
</protein>
<evidence type="ECO:0000313" key="1">
    <source>
        <dbReference type="EMBL" id="KPQ10021.1"/>
    </source>
</evidence>
<organism evidence="1 3">
    <name type="scientific">Saliniramus fredricksonii</name>
    <dbReference type="NCBI Taxonomy" id="1653334"/>
    <lineage>
        <taxon>Bacteria</taxon>
        <taxon>Pseudomonadati</taxon>
        <taxon>Pseudomonadota</taxon>
        <taxon>Alphaproteobacteria</taxon>
        <taxon>Hyphomicrobiales</taxon>
        <taxon>Salinarimonadaceae</taxon>
        <taxon>Saliniramus</taxon>
    </lineage>
</organism>
<dbReference type="NCBIfam" id="TIGR02215">
    <property type="entry name" value="phage_chp_gp8"/>
    <property type="match status" value="1"/>
</dbReference>
<dbReference type="AlphaFoldDB" id="A0A0P8A432"/>
<comment type="caution">
    <text evidence="1">The sequence shown here is derived from an EMBL/GenBank/DDBJ whole genome shotgun (WGS) entry which is preliminary data.</text>
</comment>
<dbReference type="STRING" id="1653334.GA0071312_1523"/>
<dbReference type="EMBL" id="FMBM01000002">
    <property type="protein sequence ID" value="SCC80489.1"/>
    <property type="molecule type" value="Genomic_DNA"/>
</dbReference>
<dbReference type="OrthoDB" id="7597216at2"/>
<reference evidence="1 3" key="1">
    <citation type="submission" date="2015-09" db="EMBL/GenBank/DDBJ databases">
        <title>Identification and resolution of microdiversity through metagenomic sequencing of parallel consortia.</title>
        <authorList>
            <person name="Nelson W.C."/>
            <person name="Romine M.F."/>
            <person name="Lindemann S.R."/>
        </authorList>
    </citation>
    <scope>NUCLEOTIDE SEQUENCE [LARGE SCALE GENOMIC DNA]</scope>
    <source>
        <strain evidence="1">HL-109</strain>
    </source>
</reference>
<gene>
    <name evidence="2" type="ORF">GA0071312_1523</name>
    <name evidence="1" type="ORF">HLUCCO17_12150</name>
</gene>